<name>A0A2P6TT39_CHLSO</name>
<sequence length="302" mass="32855">MAFGEETPSMLLTAFSSPRWLLIVANVIVIFDMTSSFNIFSQTVFLTIEEWAAHKLGMLHPAEAAALDAADDAWTAEDMEGSEKEPKPERMPPANPATAAGGAALPGAVLRTRTLQRSTTGERVVLRTRTPHPRSGAYLSRGKDGSQVEAAADDMEPLRGKVLTTVASRAHRTVHCIAGPLRMTSMLRDAKVLRPELPRIKVWSARSMSFLIRTAYVGLVTVVAVFCPFFGSVAGLVGAVAYWPLQILFPTLMFFSAYPDQLPAWKRRGLVAVNVSMAIISVCAVIGSFRNMITGWESFSLA</sequence>
<reference evidence="10 11" key="1">
    <citation type="journal article" date="2018" name="Plant J.">
        <title>Genome sequences of Chlorella sorokiniana UTEX 1602 and Micractinium conductrix SAG 241.80: implications to maltose excretion by a green alga.</title>
        <authorList>
            <person name="Arriola M.B."/>
            <person name="Velmurugan N."/>
            <person name="Zhang Y."/>
            <person name="Plunkett M.H."/>
            <person name="Hondzo H."/>
            <person name="Barney B.M."/>
        </authorList>
    </citation>
    <scope>NUCLEOTIDE SEQUENCE [LARGE SCALE GENOMIC DNA]</scope>
    <source>
        <strain evidence="11">UTEX 1602</strain>
    </source>
</reference>
<keyword evidence="4" id="KW-0029">Amino-acid transport</keyword>
<dbReference type="EMBL" id="LHPG02000007">
    <property type="protein sequence ID" value="PRW57214.1"/>
    <property type="molecule type" value="Genomic_DNA"/>
</dbReference>
<dbReference type="Pfam" id="PF01490">
    <property type="entry name" value="Aa_trans"/>
    <property type="match status" value="1"/>
</dbReference>
<evidence type="ECO:0000256" key="4">
    <source>
        <dbReference type="ARBA" id="ARBA00022970"/>
    </source>
</evidence>
<evidence type="ECO:0000256" key="6">
    <source>
        <dbReference type="ARBA" id="ARBA00023136"/>
    </source>
</evidence>
<dbReference type="PANTHER" id="PTHR48017">
    <property type="entry name" value="OS05G0424000 PROTEIN-RELATED"/>
    <property type="match status" value="1"/>
</dbReference>
<keyword evidence="5 8" id="KW-1133">Transmembrane helix</keyword>
<organism evidence="10 11">
    <name type="scientific">Chlorella sorokiniana</name>
    <name type="common">Freshwater green alga</name>
    <dbReference type="NCBI Taxonomy" id="3076"/>
    <lineage>
        <taxon>Eukaryota</taxon>
        <taxon>Viridiplantae</taxon>
        <taxon>Chlorophyta</taxon>
        <taxon>core chlorophytes</taxon>
        <taxon>Trebouxiophyceae</taxon>
        <taxon>Chlorellales</taxon>
        <taxon>Chlorellaceae</taxon>
        <taxon>Chlorella clade</taxon>
        <taxon>Chlorella</taxon>
    </lineage>
</organism>
<feature type="domain" description="Amino acid transporter transmembrane" evidence="9">
    <location>
        <begin position="1"/>
        <end position="293"/>
    </location>
</feature>
<dbReference type="OrthoDB" id="40134at2759"/>
<keyword evidence="3 8" id="KW-0812">Transmembrane</keyword>
<evidence type="ECO:0000256" key="5">
    <source>
        <dbReference type="ARBA" id="ARBA00022989"/>
    </source>
</evidence>
<keyword evidence="2" id="KW-0813">Transport</keyword>
<comment type="subcellular location">
    <subcellularLocation>
        <location evidence="1">Membrane</location>
    </subcellularLocation>
</comment>
<gene>
    <name evidence="10" type="ORF">C2E21_4329</name>
</gene>
<feature type="transmembrane region" description="Helical" evidence="8">
    <location>
        <begin position="20"/>
        <end position="40"/>
    </location>
</feature>
<comment type="caution">
    <text evidence="10">The sequence shown here is derived from an EMBL/GenBank/DDBJ whole genome shotgun (WGS) entry which is preliminary data.</text>
</comment>
<dbReference type="GO" id="GO:0016020">
    <property type="term" value="C:membrane"/>
    <property type="evidence" value="ECO:0007669"/>
    <property type="project" value="UniProtKB-SubCell"/>
</dbReference>
<dbReference type="AlphaFoldDB" id="A0A2P6TT39"/>
<dbReference type="InterPro" id="IPR013057">
    <property type="entry name" value="AA_transpt_TM"/>
</dbReference>
<evidence type="ECO:0000256" key="7">
    <source>
        <dbReference type="SAM" id="MobiDB-lite"/>
    </source>
</evidence>
<evidence type="ECO:0000256" key="3">
    <source>
        <dbReference type="ARBA" id="ARBA00022692"/>
    </source>
</evidence>
<evidence type="ECO:0000256" key="2">
    <source>
        <dbReference type="ARBA" id="ARBA00022448"/>
    </source>
</evidence>
<feature type="compositionally biased region" description="Basic and acidic residues" evidence="7">
    <location>
        <begin position="81"/>
        <end position="90"/>
    </location>
</feature>
<accession>A0A2P6TT39</accession>
<keyword evidence="6 8" id="KW-0472">Membrane</keyword>
<protein>
    <submittedName>
        <fullName evidence="10">Transmembrane amino acid transporter</fullName>
    </submittedName>
</protein>
<feature type="transmembrane region" description="Helical" evidence="8">
    <location>
        <begin position="240"/>
        <end position="258"/>
    </location>
</feature>
<evidence type="ECO:0000259" key="9">
    <source>
        <dbReference type="Pfam" id="PF01490"/>
    </source>
</evidence>
<feature type="transmembrane region" description="Helical" evidence="8">
    <location>
        <begin position="270"/>
        <end position="289"/>
    </location>
</feature>
<feature type="region of interest" description="Disordered" evidence="7">
    <location>
        <begin position="75"/>
        <end position="103"/>
    </location>
</feature>
<dbReference type="GO" id="GO:0006865">
    <property type="term" value="P:amino acid transport"/>
    <property type="evidence" value="ECO:0007669"/>
    <property type="project" value="UniProtKB-KW"/>
</dbReference>
<evidence type="ECO:0000313" key="11">
    <source>
        <dbReference type="Proteomes" id="UP000239899"/>
    </source>
</evidence>
<evidence type="ECO:0000313" key="10">
    <source>
        <dbReference type="EMBL" id="PRW57214.1"/>
    </source>
</evidence>
<dbReference type="Proteomes" id="UP000239899">
    <property type="component" value="Unassembled WGS sequence"/>
</dbReference>
<feature type="transmembrane region" description="Helical" evidence="8">
    <location>
        <begin position="210"/>
        <end position="234"/>
    </location>
</feature>
<keyword evidence="11" id="KW-1185">Reference proteome</keyword>
<evidence type="ECO:0000256" key="8">
    <source>
        <dbReference type="SAM" id="Phobius"/>
    </source>
</evidence>
<evidence type="ECO:0000256" key="1">
    <source>
        <dbReference type="ARBA" id="ARBA00004370"/>
    </source>
</evidence>
<proteinExistence type="predicted"/>